<keyword evidence="2" id="KW-1185">Reference proteome</keyword>
<dbReference type="Proteomes" id="UP000800200">
    <property type="component" value="Unassembled WGS sequence"/>
</dbReference>
<protein>
    <submittedName>
        <fullName evidence="1">Uncharacterized protein</fullName>
    </submittedName>
</protein>
<organism evidence="1 2">
    <name type="scientific">Zopfia rhizophila CBS 207.26</name>
    <dbReference type="NCBI Taxonomy" id="1314779"/>
    <lineage>
        <taxon>Eukaryota</taxon>
        <taxon>Fungi</taxon>
        <taxon>Dikarya</taxon>
        <taxon>Ascomycota</taxon>
        <taxon>Pezizomycotina</taxon>
        <taxon>Dothideomycetes</taxon>
        <taxon>Dothideomycetes incertae sedis</taxon>
        <taxon>Zopfiaceae</taxon>
        <taxon>Zopfia</taxon>
    </lineage>
</organism>
<evidence type="ECO:0000313" key="1">
    <source>
        <dbReference type="EMBL" id="KAF2183521.1"/>
    </source>
</evidence>
<evidence type="ECO:0000313" key="2">
    <source>
        <dbReference type="Proteomes" id="UP000800200"/>
    </source>
</evidence>
<sequence length="102" mass="11289">MPAGLCIAPLCRNPRWLWTNLAPMQNSTKQRRATTPGVLGLLIFHEVLSEWDKAPDYHLHQAMSVPRDGANASAVAPLVSVVTINRPQYWHGNLATPEHVDA</sequence>
<dbReference type="AlphaFoldDB" id="A0A6A6DV24"/>
<dbReference type="EMBL" id="ML994642">
    <property type="protein sequence ID" value="KAF2183521.1"/>
    <property type="molecule type" value="Genomic_DNA"/>
</dbReference>
<accession>A0A6A6DV24</accession>
<proteinExistence type="predicted"/>
<name>A0A6A6DV24_9PEZI</name>
<reference evidence="1" key="1">
    <citation type="journal article" date="2020" name="Stud. Mycol.">
        <title>101 Dothideomycetes genomes: a test case for predicting lifestyles and emergence of pathogens.</title>
        <authorList>
            <person name="Haridas S."/>
            <person name="Albert R."/>
            <person name="Binder M."/>
            <person name="Bloem J."/>
            <person name="Labutti K."/>
            <person name="Salamov A."/>
            <person name="Andreopoulos B."/>
            <person name="Baker S."/>
            <person name="Barry K."/>
            <person name="Bills G."/>
            <person name="Bluhm B."/>
            <person name="Cannon C."/>
            <person name="Castanera R."/>
            <person name="Culley D."/>
            <person name="Daum C."/>
            <person name="Ezra D."/>
            <person name="Gonzalez J."/>
            <person name="Henrissat B."/>
            <person name="Kuo A."/>
            <person name="Liang C."/>
            <person name="Lipzen A."/>
            <person name="Lutzoni F."/>
            <person name="Magnuson J."/>
            <person name="Mondo S."/>
            <person name="Nolan M."/>
            <person name="Ohm R."/>
            <person name="Pangilinan J."/>
            <person name="Park H.-J."/>
            <person name="Ramirez L."/>
            <person name="Alfaro M."/>
            <person name="Sun H."/>
            <person name="Tritt A."/>
            <person name="Yoshinaga Y."/>
            <person name="Zwiers L.-H."/>
            <person name="Turgeon B."/>
            <person name="Goodwin S."/>
            <person name="Spatafora J."/>
            <person name="Crous P."/>
            <person name="Grigoriev I."/>
        </authorList>
    </citation>
    <scope>NUCLEOTIDE SEQUENCE</scope>
    <source>
        <strain evidence="1">CBS 207.26</strain>
    </source>
</reference>
<gene>
    <name evidence="1" type="ORF">K469DRAFT_208964</name>
</gene>